<feature type="non-terminal residue" evidence="1">
    <location>
        <position position="1"/>
    </location>
</feature>
<protein>
    <submittedName>
        <fullName evidence="1">Uncharacterized protein</fullName>
    </submittedName>
</protein>
<dbReference type="Proteomes" id="UP000663823">
    <property type="component" value="Unassembled WGS sequence"/>
</dbReference>
<feature type="non-terminal residue" evidence="1">
    <location>
        <position position="60"/>
    </location>
</feature>
<comment type="caution">
    <text evidence="1">The sequence shown here is derived from an EMBL/GenBank/DDBJ whole genome shotgun (WGS) entry which is preliminary data.</text>
</comment>
<evidence type="ECO:0000313" key="2">
    <source>
        <dbReference type="Proteomes" id="UP000663823"/>
    </source>
</evidence>
<dbReference type="AlphaFoldDB" id="A0A820KZV4"/>
<sequence length="60" mass="7179">QQNLQDSNTSETSQYSPWTNDEIDRMVKARLDLPVVEKLRQEGYSMAIIRKVYEMQLRFK</sequence>
<gene>
    <name evidence="1" type="ORF">OTI717_LOCUS43460</name>
</gene>
<dbReference type="EMBL" id="CAJOAX010062735">
    <property type="protein sequence ID" value="CAF4348125.1"/>
    <property type="molecule type" value="Genomic_DNA"/>
</dbReference>
<accession>A0A820KZV4</accession>
<name>A0A820KZV4_9BILA</name>
<proteinExistence type="predicted"/>
<organism evidence="1 2">
    <name type="scientific">Rotaria sordida</name>
    <dbReference type="NCBI Taxonomy" id="392033"/>
    <lineage>
        <taxon>Eukaryota</taxon>
        <taxon>Metazoa</taxon>
        <taxon>Spiralia</taxon>
        <taxon>Gnathifera</taxon>
        <taxon>Rotifera</taxon>
        <taxon>Eurotatoria</taxon>
        <taxon>Bdelloidea</taxon>
        <taxon>Philodinida</taxon>
        <taxon>Philodinidae</taxon>
        <taxon>Rotaria</taxon>
    </lineage>
</organism>
<evidence type="ECO:0000313" key="1">
    <source>
        <dbReference type="EMBL" id="CAF4348125.1"/>
    </source>
</evidence>
<reference evidence="1" key="1">
    <citation type="submission" date="2021-02" db="EMBL/GenBank/DDBJ databases">
        <authorList>
            <person name="Nowell W R."/>
        </authorList>
    </citation>
    <scope>NUCLEOTIDE SEQUENCE</scope>
</reference>